<proteinExistence type="predicted"/>
<keyword evidence="1" id="KW-0812">Transmembrane</keyword>
<dbReference type="EMBL" id="AVPF01000065">
    <property type="protein sequence ID" value="KGX84166.1"/>
    <property type="molecule type" value="Genomic_DNA"/>
</dbReference>
<evidence type="ECO:0000313" key="3">
    <source>
        <dbReference type="Proteomes" id="UP000030403"/>
    </source>
</evidence>
<comment type="caution">
    <text evidence="2">The sequence shown here is derived from an EMBL/GenBank/DDBJ whole genome shotgun (WGS) entry which is preliminary data.</text>
</comment>
<sequence>MERYIKLLIALIVSALLMFISNHFGRYGLDYIPFGDVIANIIYEIVYIIGFIAFVKVAYLWVKELWELK</sequence>
<keyword evidence="1" id="KW-1133">Transmembrane helix</keyword>
<keyword evidence="3" id="KW-1185">Reference proteome</keyword>
<gene>
    <name evidence="2" type="ORF">N783_18950</name>
</gene>
<dbReference type="Proteomes" id="UP000030403">
    <property type="component" value="Unassembled WGS sequence"/>
</dbReference>
<keyword evidence="1" id="KW-0472">Membrane</keyword>
<feature type="transmembrane region" description="Helical" evidence="1">
    <location>
        <begin position="37"/>
        <end position="62"/>
    </location>
</feature>
<dbReference type="STRING" id="1385511.GCA_000425225_02499"/>
<organism evidence="2 3">
    <name type="scientific">Pontibacillus marinus BH030004 = DSM 16465</name>
    <dbReference type="NCBI Taxonomy" id="1385511"/>
    <lineage>
        <taxon>Bacteria</taxon>
        <taxon>Bacillati</taxon>
        <taxon>Bacillota</taxon>
        <taxon>Bacilli</taxon>
        <taxon>Bacillales</taxon>
        <taxon>Bacillaceae</taxon>
        <taxon>Pontibacillus</taxon>
    </lineage>
</organism>
<reference evidence="2 3" key="1">
    <citation type="submission" date="2013-08" db="EMBL/GenBank/DDBJ databases">
        <authorList>
            <person name="Huang J."/>
            <person name="Wang G."/>
        </authorList>
    </citation>
    <scope>NUCLEOTIDE SEQUENCE [LARGE SCALE GENOMIC DNA]</scope>
    <source>
        <strain evidence="2 3">BH030004</strain>
    </source>
</reference>
<name>A0A0A5FTR8_9BACI</name>
<dbReference type="AlphaFoldDB" id="A0A0A5FTR8"/>
<evidence type="ECO:0000313" key="2">
    <source>
        <dbReference type="EMBL" id="KGX84166.1"/>
    </source>
</evidence>
<evidence type="ECO:0000256" key="1">
    <source>
        <dbReference type="SAM" id="Phobius"/>
    </source>
</evidence>
<protein>
    <submittedName>
        <fullName evidence="2">Uncharacterized protein</fullName>
    </submittedName>
</protein>
<dbReference type="RefSeq" id="WP_027446196.1">
    <property type="nucleotide sequence ID" value="NZ_AULJ01000031.1"/>
</dbReference>
<accession>A0A0A5FTR8</accession>
<feature type="transmembrane region" description="Helical" evidence="1">
    <location>
        <begin position="7"/>
        <end position="25"/>
    </location>
</feature>